<sequence>MGSRELLYALSFPEAPIRRKAFPRRCVEIIRSHPRNISASATRPPNPNYGTLHEEQGNTSMVPMPLSSMLFVEDNGGESSNWVIQTSKGKFKLGPL</sequence>
<gene>
    <name evidence="1" type="ORF">LTRI10_LOCUS29295</name>
</gene>
<keyword evidence="2" id="KW-1185">Reference proteome</keyword>
<dbReference type="EMBL" id="OZ034818">
    <property type="protein sequence ID" value="CAL1388363.1"/>
    <property type="molecule type" value="Genomic_DNA"/>
</dbReference>
<proteinExistence type="predicted"/>
<organism evidence="1 2">
    <name type="scientific">Linum trigynum</name>
    <dbReference type="NCBI Taxonomy" id="586398"/>
    <lineage>
        <taxon>Eukaryota</taxon>
        <taxon>Viridiplantae</taxon>
        <taxon>Streptophyta</taxon>
        <taxon>Embryophyta</taxon>
        <taxon>Tracheophyta</taxon>
        <taxon>Spermatophyta</taxon>
        <taxon>Magnoliopsida</taxon>
        <taxon>eudicotyledons</taxon>
        <taxon>Gunneridae</taxon>
        <taxon>Pentapetalae</taxon>
        <taxon>rosids</taxon>
        <taxon>fabids</taxon>
        <taxon>Malpighiales</taxon>
        <taxon>Linaceae</taxon>
        <taxon>Linum</taxon>
    </lineage>
</organism>
<name>A0AAV2ERL7_9ROSI</name>
<dbReference type="AlphaFoldDB" id="A0AAV2ERL7"/>
<accession>A0AAV2ERL7</accession>
<reference evidence="1 2" key="1">
    <citation type="submission" date="2024-04" db="EMBL/GenBank/DDBJ databases">
        <authorList>
            <person name="Fracassetti M."/>
        </authorList>
    </citation>
    <scope>NUCLEOTIDE SEQUENCE [LARGE SCALE GENOMIC DNA]</scope>
</reference>
<evidence type="ECO:0000313" key="2">
    <source>
        <dbReference type="Proteomes" id="UP001497516"/>
    </source>
</evidence>
<evidence type="ECO:0000313" key="1">
    <source>
        <dbReference type="EMBL" id="CAL1388363.1"/>
    </source>
</evidence>
<dbReference type="Proteomes" id="UP001497516">
    <property type="component" value="Chromosome 5"/>
</dbReference>
<protein>
    <submittedName>
        <fullName evidence="1">Uncharacterized protein</fullName>
    </submittedName>
</protein>